<name>A0ABS0FB75_9FLAO</name>
<comment type="caution">
    <text evidence="1">The sequence shown here is derived from an EMBL/GenBank/DDBJ whole genome shotgun (WGS) entry which is preliminary data.</text>
</comment>
<sequence>MFRLITLLFSFFIICNLLGCQEEKEVKYEVNILDVLGPKGKPIFDTINVPLKLKIIVKEISELNTYETGVLGKGQEVSHNFDNYEKLKKVANDDELLKLTSNKNLVVSLYAANALAEKNHPQIDKIFNRLISNNKTVYTQNGCIVGDENISIPFYTKYIYALEKTKIPKDVNLKKFDSIIIFNDHSDDKLINYAFQNRLYPANYRNRIEFLAFNKNNEGAIFYLSNWHKAVYSNRLQKEIKGLLSQDSLRPYLYFNYLKELLDFKNPENNSFILSKLKKDTIWKDYGDNGVEVRWLLDRNGIYLDL</sequence>
<dbReference type="Proteomes" id="UP000660070">
    <property type="component" value="Unassembled WGS sequence"/>
</dbReference>
<evidence type="ECO:0000313" key="1">
    <source>
        <dbReference type="EMBL" id="MBF8456938.1"/>
    </source>
</evidence>
<dbReference type="RefSeq" id="WP_196079423.1">
    <property type="nucleotide sequence ID" value="NZ_JADPVI010000001.1"/>
</dbReference>
<gene>
    <name evidence="1" type="ORF">IV494_07045</name>
</gene>
<evidence type="ECO:0000313" key="2">
    <source>
        <dbReference type="Proteomes" id="UP000660070"/>
    </source>
</evidence>
<organism evidence="1 2">
    <name type="scientific">Kaistella gelatinilytica</name>
    <dbReference type="NCBI Taxonomy" id="2787636"/>
    <lineage>
        <taxon>Bacteria</taxon>
        <taxon>Pseudomonadati</taxon>
        <taxon>Bacteroidota</taxon>
        <taxon>Flavobacteriia</taxon>
        <taxon>Flavobacteriales</taxon>
        <taxon>Weeksellaceae</taxon>
        <taxon>Chryseobacterium group</taxon>
        <taxon>Kaistella</taxon>
    </lineage>
</organism>
<dbReference type="EMBL" id="JADPVI010000001">
    <property type="protein sequence ID" value="MBF8456938.1"/>
    <property type="molecule type" value="Genomic_DNA"/>
</dbReference>
<protein>
    <submittedName>
        <fullName evidence="1">Uncharacterized protein</fullName>
    </submittedName>
</protein>
<accession>A0ABS0FB75</accession>
<proteinExistence type="predicted"/>
<keyword evidence="2" id="KW-1185">Reference proteome</keyword>
<reference evidence="1 2" key="1">
    <citation type="submission" date="2020-11" db="EMBL/GenBank/DDBJ databases">
        <title>Kaistella gelatinilytica sp. nov., a flavobacterium isolated from Antarctic Soil.</title>
        <authorList>
            <person name="Li J."/>
        </authorList>
    </citation>
    <scope>NUCLEOTIDE SEQUENCE [LARGE SCALE GENOMIC DNA]</scope>
    <source>
        <strain evidence="1 2">G5-32</strain>
    </source>
</reference>